<sequence length="207" mass="23002">MVLFIAALVGICAYFFPKAPDTHKSDDIIGTWTSDYSYDTGGVIVRVNGETSYFSNGKYNVNADMSFQPDSATIITFAINGAGEWNIHDKELITTLNALKSAPTKMVYKGKVLESQDFDMMERISNQKIKTIEDFTAPGASQSYIIKNDDHDIKLLEAINPFGKNFNIEMYRKKIGVSTNTNSTPLFVFVPPSHPALSLPDPLRAYP</sequence>
<evidence type="ECO:0000313" key="2">
    <source>
        <dbReference type="Proteomes" id="UP000254863"/>
    </source>
</evidence>
<accession>A0A7H4PJ71</accession>
<organism evidence="1 2">
    <name type="scientific">Klebsiella michiganensis</name>
    <dbReference type="NCBI Taxonomy" id="1134687"/>
    <lineage>
        <taxon>Bacteria</taxon>
        <taxon>Pseudomonadati</taxon>
        <taxon>Pseudomonadota</taxon>
        <taxon>Gammaproteobacteria</taxon>
        <taxon>Enterobacterales</taxon>
        <taxon>Enterobacteriaceae</taxon>
        <taxon>Klebsiella/Raoultella group</taxon>
        <taxon>Klebsiella</taxon>
    </lineage>
</organism>
<protein>
    <submittedName>
        <fullName evidence="1">Uncharacterized protein</fullName>
    </submittedName>
</protein>
<dbReference type="EMBL" id="UGMS01000002">
    <property type="protein sequence ID" value="STW72648.1"/>
    <property type="molecule type" value="Genomic_DNA"/>
</dbReference>
<reference evidence="1 2" key="1">
    <citation type="submission" date="2018-06" db="EMBL/GenBank/DDBJ databases">
        <authorList>
            <consortium name="Pathogen Informatics"/>
            <person name="Doyle S."/>
        </authorList>
    </citation>
    <scope>NUCLEOTIDE SEQUENCE [LARGE SCALE GENOMIC DNA]</scope>
    <source>
        <strain evidence="1 2">NCTC11685</strain>
    </source>
</reference>
<proteinExistence type="predicted"/>
<gene>
    <name evidence="1" type="ORF">NCTC11685_05745</name>
</gene>
<comment type="caution">
    <text evidence="1">The sequence shown here is derived from an EMBL/GenBank/DDBJ whole genome shotgun (WGS) entry which is preliminary data.</text>
</comment>
<evidence type="ECO:0000313" key="1">
    <source>
        <dbReference type="EMBL" id="STW72648.1"/>
    </source>
</evidence>
<dbReference type="Proteomes" id="UP000254863">
    <property type="component" value="Unassembled WGS sequence"/>
</dbReference>
<dbReference type="AlphaFoldDB" id="A0A7H4PJ71"/>
<name>A0A7H4PJ71_9ENTR</name>